<keyword evidence="2" id="KW-1185">Reference proteome</keyword>
<evidence type="ECO:0000313" key="2">
    <source>
        <dbReference type="Proteomes" id="UP000887565"/>
    </source>
</evidence>
<evidence type="ECO:0000256" key="1">
    <source>
        <dbReference type="SAM" id="SignalP"/>
    </source>
</evidence>
<organism evidence="2 3">
    <name type="scientific">Romanomermis culicivorax</name>
    <name type="common">Nematode worm</name>
    <dbReference type="NCBI Taxonomy" id="13658"/>
    <lineage>
        <taxon>Eukaryota</taxon>
        <taxon>Metazoa</taxon>
        <taxon>Ecdysozoa</taxon>
        <taxon>Nematoda</taxon>
        <taxon>Enoplea</taxon>
        <taxon>Dorylaimia</taxon>
        <taxon>Mermithida</taxon>
        <taxon>Mermithoidea</taxon>
        <taxon>Mermithidae</taxon>
        <taxon>Romanomermis</taxon>
    </lineage>
</organism>
<keyword evidence="1" id="KW-0732">Signal</keyword>
<dbReference type="AlphaFoldDB" id="A0A915L897"/>
<sequence>MMQISMVIISFHALIFVLLAKVSNGQASCDQQNLANYLTCLTTDANAAVQFLAVSQTDANFVSSLDACFTK</sequence>
<dbReference type="WBParaSite" id="nRc.2.0.1.t47264-RA">
    <property type="protein sequence ID" value="nRc.2.0.1.t47264-RA"/>
    <property type="gene ID" value="nRc.2.0.1.g47264"/>
</dbReference>
<proteinExistence type="predicted"/>
<reference evidence="3" key="1">
    <citation type="submission" date="2022-11" db="UniProtKB">
        <authorList>
            <consortium name="WormBaseParasite"/>
        </authorList>
    </citation>
    <scope>IDENTIFICATION</scope>
</reference>
<feature type="chain" id="PRO_5036792426" evidence="1">
    <location>
        <begin position="28"/>
        <end position="71"/>
    </location>
</feature>
<accession>A0A915L897</accession>
<feature type="signal peptide" evidence="1">
    <location>
        <begin position="1"/>
        <end position="27"/>
    </location>
</feature>
<dbReference type="Proteomes" id="UP000887565">
    <property type="component" value="Unplaced"/>
</dbReference>
<protein>
    <submittedName>
        <fullName evidence="3">Secreted protein</fullName>
    </submittedName>
</protein>
<name>A0A915L897_ROMCU</name>
<evidence type="ECO:0000313" key="3">
    <source>
        <dbReference type="WBParaSite" id="nRc.2.0.1.t47264-RA"/>
    </source>
</evidence>